<dbReference type="GO" id="GO:0006508">
    <property type="term" value="P:proteolysis"/>
    <property type="evidence" value="ECO:0007669"/>
    <property type="project" value="InterPro"/>
</dbReference>
<keyword evidence="15" id="KW-1185">Reference proteome</keyword>
<dbReference type="GO" id="GO:0005524">
    <property type="term" value="F:ATP binding"/>
    <property type="evidence" value="ECO:0007669"/>
    <property type="project" value="UniProtKB-KW"/>
</dbReference>
<dbReference type="GO" id="GO:0015421">
    <property type="term" value="F:ABC-type oligopeptide transporter activity"/>
    <property type="evidence" value="ECO:0007669"/>
    <property type="project" value="TreeGrafter"/>
</dbReference>
<evidence type="ECO:0000256" key="1">
    <source>
        <dbReference type="ARBA" id="ARBA00004651"/>
    </source>
</evidence>
<dbReference type="InterPro" id="IPR017871">
    <property type="entry name" value="ABC_transporter-like_CS"/>
</dbReference>
<dbReference type="FunFam" id="3.40.50.300:FF:000299">
    <property type="entry name" value="ABC transporter ATP-binding protein/permease"/>
    <property type="match status" value="1"/>
</dbReference>
<dbReference type="GO" id="GO:0005886">
    <property type="term" value="C:plasma membrane"/>
    <property type="evidence" value="ECO:0007669"/>
    <property type="project" value="UniProtKB-SubCell"/>
</dbReference>
<dbReference type="InterPro" id="IPR003439">
    <property type="entry name" value="ABC_transporter-like_ATP-bd"/>
</dbReference>
<keyword evidence="9 10" id="KW-0472">Membrane</keyword>
<dbReference type="InterPro" id="IPR005074">
    <property type="entry name" value="Peptidase_C39"/>
</dbReference>
<feature type="transmembrane region" description="Helical" evidence="10">
    <location>
        <begin position="236"/>
        <end position="265"/>
    </location>
</feature>
<dbReference type="PANTHER" id="PTHR43394">
    <property type="entry name" value="ATP-DEPENDENT PERMEASE MDL1, MITOCHONDRIAL"/>
    <property type="match status" value="1"/>
</dbReference>
<dbReference type="PROSITE" id="PS50893">
    <property type="entry name" value="ABC_TRANSPORTER_2"/>
    <property type="match status" value="1"/>
</dbReference>
<keyword evidence="2" id="KW-0813">Transport</keyword>
<feature type="transmembrane region" description="Helical" evidence="10">
    <location>
        <begin position="175"/>
        <end position="200"/>
    </location>
</feature>
<feature type="transmembrane region" description="Helical" evidence="10">
    <location>
        <begin position="314"/>
        <end position="334"/>
    </location>
</feature>
<evidence type="ECO:0000256" key="3">
    <source>
        <dbReference type="ARBA" id="ARBA00022475"/>
    </source>
</evidence>
<dbReference type="PROSITE" id="PS50990">
    <property type="entry name" value="PEPTIDASE_C39"/>
    <property type="match status" value="1"/>
</dbReference>
<keyword evidence="3" id="KW-1003">Cell membrane</keyword>
<dbReference type="EMBL" id="FOJM01000003">
    <property type="protein sequence ID" value="SFA43047.1"/>
    <property type="molecule type" value="Genomic_DNA"/>
</dbReference>
<dbReference type="InterPro" id="IPR039421">
    <property type="entry name" value="Type_1_exporter"/>
</dbReference>
<dbReference type="Pfam" id="PF00664">
    <property type="entry name" value="ABC_membrane"/>
    <property type="match status" value="1"/>
</dbReference>
<evidence type="ECO:0000313" key="14">
    <source>
        <dbReference type="EMBL" id="SFA43047.1"/>
    </source>
</evidence>
<comment type="subcellular location">
    <subcellularLocation>
        <location evidence="1">Cell membrane</location>
        <topology evidence="1">Multi-pass membrane protein</topology>
    </subcellularLocation>
</comment>
<dbReference type="PROSITE" id="PS00211">
    <property type="entry name" value="ABC_TRANSPORTER_1"/>
    <property type="match status" value="1"/>
</dbReference>
<dbReference type="InterPro" id="IPR003593">
    <property type="entry name" value="AAA+_ATPase"/>
</dbReference>
<evidence type="ECO:0000256" key="6">
    <source>
        <dbReference type="ARBA" id="ARBA00022801"/>
    </source>
</evidence>
<evidence type="ECO:0000256" key="4">
    <source>
        <dbReference type="ARBA" id="ARBA00022692"/>
    </source>
</evidence>
<dbReference type="InterPro" id="IPR027417">
    <property type="entry name" value="P-loop_NTPase"/>
</dbReference>
<gene>
    <name evidence="14" type="ORF">SAMN04488511_103242</name>
</gene>
<accession>A0A1I0SUG4</accession>
<dbReference type="AlphaFoldDB" id="A0A1I0SUG4"/>
<dbReference type="Proteomes" id="UP000198836">
    <property type="component" value="Unassembled WGS sequence"/>
</dbReference>
<keyword evidence="8 10" id="KW-1133">Transmembrane helix</keyword>
<feature type="domain" description="ABC transmembrane type-1" evidence="12">
    <location>
        <begin position="179"/>
        <end position="458"/>
    </location>
</feature>
<dbReference type="Gene3D" id="1.20.1560.10">
    <property type="entry name" value="ABC transporter type 1, transmembrane domain"/>
    <property type="match status" value="1"/>
</dbReference>
<dbReference type="PROSITE" id="PS50929">
    <property type="entry name" value="ABC_TM1F"/>
    <property type="match status" value="1"/>
</dbReference>
<evidence type="ECO:0000256" key="8">
    <source>
        <dbReference type="ARBA" id="ARBA00022989"/>
    </source>
</evidence>
<evidence type="ECO:0000256" key="5">
    <source>
        <dbReference type="ARBA" id="ARBA00022741"/>
    </source>
</evidence>
<keyword evidence="6" id="KW-0378">Hydrolase</keyword>
<keyword evidence="7 14" id="KW-0067">ATP-binding</keyword>
<evidence type="ECO:0000259" key="11">
    <source>
        <dbReference type="PROSITE" id="PS50893"/>
    </source>
</evidence>
<dbReference type="GO" id="GO:0016887">
    <property type="term" value="F:ATP hydrolysis activity"/>
    <property type="evidence" value="ECO:0007669"/>
    <property type="project" value="InterPro"/>
</dbReference>
<keyword evidence="5" id="KW-0547">Nucleotide-binding</keyword>
<keyword evidence="4 10" id="KW-0812">Transmembrane</keyword>
<proteinExistence type="predicted"/>
<feature type="transmembrane region" description="Helical" evidence="10">
    <location>
        <begin position="433"/>
        <end position="453"/>
    </location>
</feature>
<dbReference type="Pfam" id="PF00005">
    <property type="entry name" value="ABC_tran"/>
    <property type="match status" value="1"/>
</dbReference>
<evidence type="ECO:0000256" key="10">
    <source>
        <dbReference type="SAM" id="Phobius"/>
    </source>
</evidence>
<dbReference type="Gene3D" id="3.40.50.300">
    <property type="entry name" value="P-loop containing nucleotide triphosphate hydrolases"/>
    <property type="match status" value="1"/>
</dbReference>
<reference evidence="15" key="1">
    <citation type="submission" date="2016-10" db="EMBL/GenBank/DDBJ databases">
        <authorList>
            <person name="Varghese N."/>
            <person name="Submissions S."/>
        </authorList>
    </citation>
    <scope>NUCLEOTIDE SEQUENCE [LARGE SCALE GENOMIC DNA]</scope>
    <source>
        <strain evidence="15">DSM 18130</strain>
    </source>
</reference>
<feature type="transmembrane region" description="Helical" evidence="10">
    <location>
        <begin position="212"/>
        <end position="230"/>
    </location>
</feature>
<dbReference type="SUPFAM" id="SSF90123">
    <property type="entry name" value="ABC transporter transmembrane region"/>
    <property type="match status" value="1"/>
</dbReference>
<dbReference type="SMART" id="SM00382">
    <property type="entry name" value="AAA"/>
    <property type="match status" value="1"/>
</dbReference>
<evidence type="ECO:0000256" key="2">
    <source>
        <dbReference type="ARBA" id="ARBA00022448"/>
    </source>
</evidence>
<dbReference type="RefSeq" id="WP_090981127.1">
    <property type="nucleotide sequence ID" value="NZ_FOJM01000003.1"/>
</dbReference>
<dbReference type="GO" id="GO:0008233">
    <property type="term" value="F:peptidase activity"/>
    <property type="evidence" value="ECO:0007669"/>
    <property type="project" value="InterPro"/>
</dbReference>
<evidence type="ECO:0000259" key="13">
    <source>
        <dbReference type="PROSITE" id="PS50990"/>
    </source>
</evidence>
<dbReference type="PANTHER" id="PTHR43394:SF1">
    <property type="entry name" value="ATP-BINDING CASSETTE SUB-FAMILY B MEMBER 10, MITOCHONDRIAL"/>
    <property type="match status" value="1"/>
</dbReference>
<dbReference type="Pfam" id="PF03412">
    <property type="entry name" value="Peptidase_C39"/>
    <property type="match status" value="1"/>
</dbReference>
<dbReference type="STRING" id="332999.SAMN04488511_103242"/>
<feature type="transmembrane region" description="Helical" evidence="10">
    <location>
        <begin position="286"/>
        <end position="308"/>
    </location>
</feature>
<dbReference type="InterPro" id="IPR011527">
    <property type="entry name" value="ABC1_TM_dom"/>
</dbReference>
<evidence type="ECO:0000256" key="7">
    <source>
        <dbReference type="ARBA" id="ARBA00022840"/>
    </source>
</evidence>
<evidence type="ECO:0000256" key="9">
    <source>
        <dbReference type="ARBA" id="ARBA00023136"/>
    </source>
</evidence>
<evidence type="ECO:0000313" key="15">
    <source>
        <dbReference type="Proteomes" id="UP000198836"/>
    </source>
</evidence>
<organism evidence="14 15">
    <name type="scientific">Pedobacter suwonensis</name>
    <dbReference type="NCBI Taxonomy" id="332999"/>
    <lineage>
        <taxon>Bacteria</taxon>
        <taxon>Pseudomonadati</taxon>
        <taxon>Bacteroidota</taxon>
        <taxon>Sphingobacteriia</taxon>
        <taxon>Sphingobacteriales</taxon>
        <taxon>Sphingobacteriaceae</taxon>
        <taxon>Pedobacter</taxon>
    </lineage>
</organism>
<sequence>MFKLNYRPSIPIYRQLETKDCGPTCLRMVLSYYGKSYTLNTIRQACRVNRDGSTFLGLKVAAEKFGMNAICVKLHYNDLFNADIWPAIIHWKTNHFVVLKKLTNDEAVIIDPAQGKVKISRSEFLEHWNAVEEKGYALILEPDADLEQLNQEEQEAQTNVSFWKLLGYLKKHKSLILQLLIGLVASSILELSLPFLSKLLIDKGIKLKEVNVIYLVLIGQVVVFASKSFIEFVRSWILLFVSVRVNLNILVSFFIKLLNLPLSFFETRKQGDVMQRVNDHTRIENFLTSNTLTTVFSCFNICVLSIILFHFSSLLFLIFAGSSILYVGWVFLFFNKRRQIDQKRFEVNSSVQSKIVQLIEGFQDIKISNSADQKRWEWESLIVKEFKVRVKGLTYNQYQQAGSLIITEMRNIGITFVAAFMTLRGEISLGSLFAIQFIVGQLIAPIESLIFFLQSYQDTKMSLERLNEIHDIQDEQPETATKVKIDQLIGDISIQNLQFSYPGFENKAVFNGLSLVIPKGKITAIVGLSGSGKTTLLKLLLKLYDPTGGIIHIGKEKLNDLDVGQWRNLCGTVLQDGFIFSDTIAKNIALGFEEINEERLHDAIKMANIGDFVYNLPKGIETEIGIGANGISQGQRQRLLIARAVYKNPELLLFDEATNALDSNNEQTIMNNLRDFFDNRTVVIVAHRLSTIKNADQIFVMEYGKILESGNHDTLMNNKGPYFNLINNQLEKIK</sequence>
<protein>
    <submittedName>
        <fullName evidence="14">ATP-binding cassette, subfamily B</fullName>
    </submittedName>
</protein>
<dbReference type="OrthoDB" id="9760358at2"/>
<dbReference type="InterPro" id="IPR036640">
    <property type="entry name" value="ABC1_TM_sf"/>
</dbReference>
<dbReference type="CDD" id="cd18571">
    <property type="entry name" value="ABC_6TM_peptidase_like"/>
    <property type="match status" value="1"/>
</dbReference>
<dbReference type="SUPFAM" id="SSF52540">
    <property type="entry name" value="P-loop containing nucleoside triphosphate hydrolases"/>
    <property type="match status" value="1"/>
</dbReference>
<feature type="domain" description="Peptidase C39" evidence="13">
    <location>
        <begin position="15"/>
        <end position="135"/>
    </location>
</feature>
<name>A0A1I0SUG4_9SPHI</name>
<dbReference type="Gene3D" id="3.90.70.10">
    <property type="entry name" value="Cysteine proteinases"/>
    <property type="match status" value="1"/>
</dbReference>
<evidence type="ECO:0000259" key="12">
    <source>
        <dbReference type="PROSITE" id="PS50929"/>
    </source>
</evidence>
<dbReference type="CDD" id="cd02418">
    <property type="entry name" value="Peptidase_C39B"/>
    <property type="match status" value="1"/>
</dbReference>
<feature type="domain" description="ABC transporter" evidence="11">
    <location>
        <begin position="492"/>
        <end position="728"/>
    </location>
</feature>